<protein>
    <submittedName>
        <fullName evidence="1">Uncharacterized protein</fullName>
    </submittedName>
</protein>
<sequence length="86" mass="10041">MTSPSDAESLPNSIPALQELVATYQQELKMLDEKQKRLFEAEDPKNGIFFANEIHANRQEKNMMQVQMQFAQIRLNRLKMEAEPLF</sequence>
<evidence type="ECO:0000313" key="2">
    <source>
        <dbReference type="Proteomes" id="UP000503840"/>
    </source>
</evidence>
<gene>
    <name evidence="1" type="ORF">DSM101010T_12110</name>
</gene>
<comment type="caution">
    <text evidence="1">The sequence shown here is derived from an EMBL/GenBank/DDBJ whole genome shotgun (WGS) entry which is preliminary data.</text>
</comment>
<organism evidence="1 2">
    <name type="scientific">Desulfovibrio subterraneus</name>
    <dbReference type="NCBI Taxonomy" id="2718620"/>
    <lineage>
        <taxon>Bacteria</taxon>
        <taxon>Pseudomonadati</taxon>
        <taxon>Thermodesulfobacteriota</taxon>
        <taxon>Desulfovibrionia</taxon>
        <taxon>Desulfovibrionales</taxon>
        <taxon>Desulfovibrionaceae</taxon>
        <taxon>Desulfovibrio</taxon>
    </lineage>
</organism>
<reference evidence="1 2" key="1">
    <citation type="submission" date="2020-05" db="EMBL/GenBank/DDBJ databases">
        <title>Draft genome sequence of Desulfovibrio sp. strain HN2T.</title>
        <authorList>
            <person name="Ueno A."/>
            <person name="Tamazawa S."/>
            <person name="Tamamura S."/>
            <person name="Murakami T."/>
            <person name="Kiyama T."/>
            <person name="Inomata H."/>
            <person name="Amano Y."/>
            <person name="Miyakawa K."/>
            <person name="Tamaki H."/>
            <person name="Naganuma T."/>
            <person name="Kaneko K."/>
        </authorList>
    </citation>
    <scope>NUCLEOTIDE SEQUENCE [LARGE SCALE GENOMIC DNA]</scope>
    <source>
        <strain evidence="1 2">HN2</strain>
    </source>
</reference>
<name>A0A7J0BGP9_9BACT</name>
<dbReference type="Proteomes" id="UP000503840">
    <property type="component" value="Unassembled WGS sequence"/>
</dbReference>
<dbReference type="AlphaFoldDB" id="A0A7J0BGP9"/>
<proteinExistence type="predicted"/>
<evidence type="ECO:0000313" key="1">
    <source>
        <dbReference type="EMBL" id="GFM32846.1"/>
    </source>
</evidence>
<keyword evidence="2" id="KW-1185">Reference proteome</keyword>
<dbReference type="RefSeq" id="WP_174404516.1">
    <property type="nucleotide sequence ID" value="NZ_BLVO01000012.1"/>
</dbReference>
<dbReference type="EMBL" id="BLVO01000012">
    <property type="protein sequence ID" value="GFM32846.1"/>
    <property type="molecule type" value="Genomic_DNA"/>
</dbReference>
<accession>A0A7J0BGP9</accession>